<sequence length="145" mass="15354">MGVPSIASVSSVFLGYISGSHSSSRLSSSSSPEVTILRITVVTVFVTMGIPSIASVSSVFLGYILCDYGCPIDFFVSSVSSVTCESDFFSEGDFNISVVTVSEESVLDTTCVSLLIRCGSHSIRFVFTSSEVTIFANYSSDSLCD</sequence>
<evidence type="ECO:0000313" key="1">
    <source>
        <dbReference type="EMBL" id="GIY94460.1"/>
    </source>
</evidence>
<protein>
    <submittedName>
        <fullName evidence="1">Uncharacterized protein</fullName>
    </submittedName>
</protein>
<comment type="caution">
    <text evidence="1">The sequence shown here is derived from an EMBL/GenBank/DDBJ whole genome shotgun (WGS) entry which is preliminary data.</text>
</comment>
<accession>A0AAV4XJQ6</accession>
<reference evidence="1 2" key="1">
    <citation type="submission" date="2021-06" db="EMBL/GenBank/DDBJ databases">
        <title>Caerostris extrusa draft genome.</title>
        <authorList>
            <person name="Kono N."/>
            <person name="Arakawa K."/>
        </authorList>
    </citation>
    <scope>NUCLEOTIDE SEQUENCE [LARGE SCALE GENOMIC DNA]</scope>
</reference>
<dbReference type="Proteomes" id="UP001054945">
    <property type="component" value="Unassembled WGS sequence"/>
</dbReference>
<keyword evidence="2" id="KW-1185">Reference proteome</keyword>
<gene>
    <name evidence="1" type="ORF">CEXT_510861</name>
</gene>
<evidence type="ECO:0000313" key="2">
    <source>
        <dbReference type="Proteomes" id="UP001054945"/>
    </source>
</evidence>
<name>A0AAV4XJQ6_CAEEX</name>
<dbReference type="AlphaFoldDB" id="A0AAV4XJQ6"/>
<dbReference type="EMBL" id="BPLR01000394">
    <property type="protein sequence ID" value="GIY94460.1"/>
    <property type="molecule type" value="Genomic_DNA"/>
</dbReference>
<organism evidence="1 2">
    <name type="scientific">Caerostris extrusa</name>
    <name type="common">Bark spider</name>
    <name type="synonym">Caerostris bankana</name>
    <dbReference type="NCBI Taxonomy" id="172846"/>
    <lineage>
        <taxon>Eukaryota</taxon>
        <taxon>Metazoa</taxon>
        <taxon>Ecdysozoa</taxon>
        <taxon>Arthropoda</taxon>
        <taxon>Chelicerata</taxon>
        <taxon>Arachnida</taxon>
        <taxon>Araneae</taxon>
        <taxon>Araneomorphae</taxon>
        <taxon>Entelegynae</taxon>
        <taxon>Araneoidea</taxon>
        <taxon>Araneidae</taxon>
        <taxon>Caerostris</taxon>
    </lineage>
</organism>
<proteinExistence type="predicted"/>